<dbReference type="SUPFAM" id="SSF54826">
    <property type="entry name" value="Enolase N-terminal domain-like"/>
    <property type="match status" value="1"/>
</dbReference>
<proteinExistence type="predicted"/>
<dbReference type="EMBL" id="JAMZMK010008628">
    <property type="protein sequence ID" value="KAI7739395.1"/>
    <property type="molecule type" value="Genomic_DNA"/>
</dbReference>
<reference evidence="1" key="1">
    <citation type="submission" date="2022-06" db="EMBL/GenBank/DDBJ databases">
        <title>Uncovering the hologenomic basis of an extraordinary plant invasion.</title>
        <authorList>
            <person name="Bieker V.C."/>
            <person name="Martin M.D."/>
            <person name="Gilbert T."/>
            <person name="Hodgins K."/>
            <person name="Battlay P."/>
            <person name="Petersen B."/>
            <person name="Wilson J."/>
        </authorList>
    </citation>
    <scope>NUCLEOTIDE SEQUENCE</scope>
    <source>
        <strain evidence="1">AA19_3_7</strain>
        <tissue evidence="1">Leaf</tissue>
    </source>
</reference>
<name>A0AAD5CDN9_AMBAR</name>
<sequence>MILSIVDLDQGECRNFCYQIVLSDYEKSPFNGCIEALELRDGVSKAVANVNVVISPAIVGKVGANAILSYLLQFVKQVLT</sequence>
<evidence type="ECO:0000313" key="2">
    <source>
        <dbReference type="Proteomes" id="UP001206925"/>
    </source>
</evidence>
<dbReference type="Proteomes" id="UP001206925">
    <property type="component" value="Unassembled WGS sequence"/>
</dbReference>
<gene>
    <name evidence="1" type="ORF">M8C21_010738</name>
</gene>
<organism evidence="1 2">
    <name type="scientific">Ambrosia artemisiifolia</name>
    <name type="common">Common ragweed</name>
    <dbReference type="NCBI Taxonomy" id="4212"/>
    <lineage>
        <taxon>Eukaryota</taxon>
        <taxon>Viridiplantae</taxon>
        <taxon>Streptophyta</taxon>
        <taxon>Embryophyta</taxon>
        <taxon>Tracheophyta</taxon>
        <taxon>Spermatophyta</taxon>
        <taxon>Magnoliopsida</taxon>
        <taxon>eudicotyledons</taxon>
        <taxon>Gunneridae</taxon>
        <taxon>Pentapetalae</taxon>
        <taxon>asterids</taxon>
        <taxon>campanulids</taxon>
        <taxon>Asterales</taxon>
        <taxon>Asteraceae</taxon>
        <taxon>Asteroideae</taxon>
        <taxon>Heliantheae alliance</taxon>
        <taxon>Heliantheae</taxon>
        <taxon>Ambrosia</taxon>
    </lineage>
</organism>
<evidence type="ECO:0000313" key="1">
    <source>
        <dbReference type="EMBL" id="KAI7739395.1"/>
    </source>
</evidence>
<keyword evidence="2" id="KW-1185">Reference proteome</keyword>
<dbReference type="InterPro" id="IPR029017">
    <property type="entry name" value="Enolase-like_N"/>
</dbReference>
<comment type="caution">
    <text evidence="1">The sequence shown here is derived from an EMBL/GenBank/DDBJ whole genome shotgun (WGS) entry which is preliminary data.</text>
</comment>
<dbReference type="AlphaFoldDB" id="A0AAD5CDN9"/>
<protein>
    <submittedName>
        <fullName evidence="1">Uncharacterized protein</fullName>
    </submittedName>
</protein>
<accession>A0AAD5CDN9</accession>